<dbReference type="InterPro" id="IPR050738">
    <property type="entry name" value="Sulfatase"/>
</dbReference>
<dbReference type="PROSITE" id="PS00149">
    <property type="entry name" value="SULFATASE_2"/>
    <property type="match status" value="1"/>
</dbReference>
<accession>A0A814S3J8</accession>
<evidence type="ECO:0000256" key="6">
    <source>
        <dbReference type="SAM" id="MobiDB-lite"/>
    </source>
</evidence>
<dbReference type="Gene3D" id="3.40.720.10">
    <property type="entry name" value="Alkaline Phosphatase, subunit A"/>
    <property type="match status" value="1"/>
</dbReference>
<evidence type="ECO:0000256" key="4">
    <source>
        <dbReference type="ARBA" id="ARBA00022801"/>
    </source>
</evidence>
<evidence type="ECO:0000256" key="1">
    <source>
        <dbReference type="ARBA" id="ARBA00001913"/>
    </source>
</evidence>
<name>A0A814S3J8_9BILA</name>
<proteinExistence type="inferred from homology"/>
<dbReference type="PANTHER" id="PTHR42693">
    <property type="entry name" value="ARYLSULFATASE FAMILY MEMBER"/>
    <property type="match status" value="1"/>
</dbReference>
<dbReference type="Gene3D" id="3.30.1120.10">
    <property type="match status" value="1"/>
</dbReference>
<evidence type="ECO:0000313" key="8">
    <source>
        <dbReference type="EMBL" id="CAF1141047.1"/>
    </source>
</evidence>
<feature type="compositionally biased region" description="Low complexity" evidence="6">
    <location>
        <begin position="133"/>
        <end position="144"/>
    </location>
</feature>
<comment type="cofactor">
    <cofactor evidence="1">
        <name>Ca(2+)</name>
        <dbReference type="ChEBI" id="CHEBI:29108"/>
    </cofactor>
</comment>
<dbReference type="SUPFAM" id="SSF53649">
    <property type="entry name" value="Alkaline phosphatase-like"/>
    <property type="match status" value="1"/>
</dbReference>
<dbReference type="InterPro" id="IPR017850">
    <property type="entry name" value="Alkaline_phosphatase_core_sf"/>
</dbReference>
<protein>
    <recommendedName>
        <fullName evidence="7">Sulfatase N-terminal domain-containing protein</fullName>
    </recommendedName>
</protein>
<keyword evidence="4" id="KW-0378">Hydrolase</keyword>
<feature type="compositionally biased region" description="Basic and acidic residues" evidence="6">
    <location>
        <begin position="1"/>
        <end position="10"/>
    </location>
</feature>
<sequence>MPGESVKKTTNDPIEIPEEYQAEATNDELDQEITYDEYKTQREVKKKDFSLKVPKFKIRNANEDTDSSYYNPYEWIYQKTNNDDNKWKHISHHIEEENVGKTISTLSSVDTYNSSGDDDDDQDQTDKNDEYLQRSMSPSQQQQSLYESTANESKQTLPQHPYFHTQLSDDYNEYNISPYGSEISTPNLEALASNGGTLFTDFHTASACSPTRSMLLSGTDHHLAGIGQMKDIIDRYREIWGGKPGYEGYLNDRIATIPEILKDIGGYRTMMSGKWHLGLKKEQFPLNRGFEKSFALLQGVASHFNYVPENTEEQSVFALRQPLYVRNNEFVNHTNLPQDYYSSDYFTSELIQFLDENDERPFFAYLAFTAPHWPLQAPNELVKKYKGRYDTGPDVLRAARLENQRRLNLLSRDVVSAPMPTNQKPWISMSDEERAFSAKTMEIYAAMIERLDYNIGRVMDYLRQTNQFDNTFILFMSDNGAEGAILEALPLQSVDKSITYFDNSYDNIGRNTSYIWYGPQWAHAGAAPSRLMKGHIAEGGIRCPAIVHYSPLTSTSKKISNEFCTVMDILPTILELAGVSHPGTNFSGREVVLPRGKSWIFHLRSSQPIHDDCQDFTGWELFGERAIRRGNYKALYIPNGPLPMETKWALYHLTQDTGELTDLAEKKPEVLKELIELWLKYENEVGVILAPDPYKIRYEHLWIANNTVKDFS</sequence>
<keyword evidence="5" id="KW-0106">Calcium</keyword>
<evidence type="ECO:0000256" key="5">
    <source>
        <dbReference type="ARBA" id="ARBA00022837"/>
    </source>
</evidence>
<comment type="caution">
    <text evidence="8">The sequence shown here is derived from an EMBL/GenBank/DDBJ whole genome shotgun (WGS) entry which is preliminary data.</text>
</comment>
<dbReference type="InterPro" id="IPR024607">
    <property type="entry name" value="Sulfatase_CS"/>
</dbReference>
<dbReference type="CDD" id="cd16025">
    <property type="entry name" value="PAS_like"/>
    <property type="match status" value="1"/>
</dbReference>
<dbReference type="Pfam" id="PF00884">
    <property type="entry name" value="Sulfatase"/>
    <property type="match status" value="1"/>
</dbReference>
<comment type="similarity">
    <text evidence="2">Belongs to the sulfatase family.</text>
</comment>
<reference evidence="8" key="1">
    <citation type="submission" date="2021-02" db="EMBL/GenBank/DDBJ databases">
        <authorList>
            <person name="Nowell W R."/>
        </authorList>
    </citation>
    <scope>NUCLEOTIDE SEQUENCE</scope>
</reference>
<dbReference type="EMBL" id="CAJNOE010000313">
    <property type="protein sequence ID" value="CAF1141047.1"/>
    <property type="molecule type" value="Genomic_DNA"/>
</dbReference>
<evidence type="ECO:0000259" key="7">
    <source>
        <dbReference type="Pfam" id="PF00884"/>
    </source>
</evidence>
<evidence type="ECO:0000313" key="9">
    <source>
        <dbReference type="Proteomes" id="UP000663860"/>
    </source>
</evidence>
<gene>
    <name evidence="8" type="ORF">IZO911_LOCUS25227</name>
</gene>
<evidence type="ECO:0000256" key="3">
    <source>
        <dbReference type="ARBA" id="ARBA00022723"/>
    </source>
</evidence>
<dbReference type="PANTHER" id="PTHR42693:SF33">
    <property type="entry name" value="ARYLSULFATASE"/>
    <property type="match status" value="1"/>
</dbReference>
<feature type="compositionally biased region" description="Acidic residues" evidence="6">
    <location>
        <begin position="15"/>
        <end position="29"/>
    </location>
</feature>
<organism evidence="8 9">
    <name type="scientific">Adineta steineri</name>
    <dbReference type="NCBI Taxonomy" id="433720"/>
    <lineage>
        <taxon>Eukaryota</taxon>
        <taxon>Metazoa</taxon>
        <taxon>Spiralia</taxon>
        <taxon>Gnathifera</taxon>
        <taxon>Rotifera</taxon>
        <taxon>Eurotatoria</taxon>
        <taxon>Bdelloidea</taxon>
        <taxon>Adinetida</taxon>
        <taxon>Adinetidae</taxon>
        <taxon>Adineta</taxon>
    </lineage>
</organism>
<keyword evidence="3" id="KW-0479">Metal-binding</keyword>
<feature type="region of interest" description="Disordered" evidence="6">
    <location>
        <begin position="133"/>
        <end position="155"/>
    </location>
</feature>
<feature type="region of interest" description="Disordered" evidence="6">
    <location>
        <begin position="1"/>
        <end position="29"/>
    </location>
</feature>
<dbReference type="InterPro" id="IPR000917">
    <property type="entry name" value="Sulfatase_N"/>
</dbReference>
<feature type="domain" description="Sulfatase N-terminal" evidence="7">
    <location>
        <begin position="168"/>
        <end position="579"/>
    </location>
</feature>
<dbReference type="GO" id="GO:0004065">
    <property type="term" value="F:arylsulfatase activity"/>
    <property type="evidence" value="ECO:0007669"/>
    <property type="project" value="TreeGrafter"/>
</dbReference>
<feature type="compositionally biased region" description="Polar residues" evidence="6">
    <location>
        <begin position="145"/>
        <end position="155"/>
    </location>
</feature>
<feature type="region of interest" description="Disordered" evidence="6">
    <location>
        <begin position="107"/>
        <end position="126"/>
    </location>
</feature>
<dbReference type="Proteomes" id="UP000663860">
    <property type="component" value="Unassembled WGS sequence"/>
</dbReference>
<evidence type="ECO:0000256" key="2">
    <source>
        <dbReference type="ARBA" id="ARBA00008779"/>
    </source>
</evidence>
<dbReference type="GO" id="GO:0046872">
    <property type="term" value="F:metal ion binding"/>
    <property type="evidence" value="ECO:0007669"/>
    <property type="project" value="UniProtKB-KW"/>
</dbReference>
<dbReference type="AlphaFoldDB" id="A0A814S3J8"/>